<gene>
    <name evidence="1" type="ORF">RI048_19785</name>
</gene>
<comment type="caution">
    <text evidence="1">The sequence shown here is derived from an EMBL/GenBank/DDBJ whole genome shotgun (WGS) entry which is preliminary data.</text>
</comment>
<accession>A0ABU2EQQ2</accession>
<name>A0ABU2EQQ2_9BURK</name>
<dbReference type="Proteomes" id="UP001246576">
    <property type="component" value="Unassembled WGS sequence"/>
</dbReference>
<sequence>MILPVSFQRFATIPFPTVLPAPQGLTQVSFLTEGWRLSDIFSQGALQCPLGMNVTQDDAAQHVPAMRECRHHKEHVSSSDYSMNLCLFHILHIADPTESEKY</sequence>
<dbReference type="EMBL" id="JAVLSJ010000010">
    <property type="protein sequence ID" value="MDR9850484.1"/>
    <property type="molecule type" value="Genomic_DNA"/>
</dbReference>
<evidence type="ECO:0000313" key="2">
    <source>
        <dbReference type="Proteomes" id="UP001246576"/>
    </source>
</evidence>
<dbReference type="RefSeq" id="WP_310840898.1">
    <property type="nucleotide sequence ID" value="NZ_JAVLSJ010000010.1"/>
</dbReference>
<keyword evidence="2" id="KW-1185">Reference proteome</keyword>
<protein>
    <submittedName>
        <fullName evidence="1">Uncharacterized protein</fullName>
    </submittedName>
</protein>
<organism evidence="1 2">
    <name type="scientific">Herbaspirillum huttiense subsp. lycopersici</name>
    <dbReference type="NCBI Taxonomy" id="3074428"/>
    <lineage>
        <taxon>Bacteria</taxon>
        <taxon>Pseudomonadati</taxon>
        <taxon>Pseudomonadota</taxon>
        <taxon>Betaproteobacteria</taxon>
        <taxon>Burkholderiales</taxon>
        <taxon>Oxalobacteraceae</taxon>
        <taxon>Herbaspirillum</taxon>
    </lineage>
</organism>
<evidence type="ECO:0000313" key="1">
    <source>
        <dbReference type="EMBL" id="MDR9850484.1"/>
    </source>
</evidence>
<reference evidence="1" key="1">
    <citation type="submission" date="2023-09" db="EMBL/GenBank/DDBJ databases">
        <title>Description of first Herbaspirillum huttiense subsp. nephrolepsisexaltata and Herbaspirillum huttiense subsp. lycopersicon.</title>
        <authorList>
            <person name="Poudel M."/>
            <person name="Sharma A."/>
            <person name="Goss E."/>
            <person name="Tapia J.H."/>
            <person name="Harmon C.M."/>
            <person name="Jones J.B."/>
        </authorList>
    </citation>
    <scope>NUCLEOTIDE SEQUENCE</scope>
    <source>
        <strain evidence="1">SE1</strain>
    </source>
</reference>
<proteinExistence type="predicted"/>